<dbReference type="AlphaFoldDB" id="A0A7C3J5Q5"/>
<dbReference type="PANTHER" id="PTHR46112:SF3">
    <property type="entry name" value="AMINOPEPTIDASE YPDF"/>
    <property type="match status" value="1"/>
</dbReference>
<reference evidence="2" key="1">
    <citation type="journal article" date="2020" name="mSystems">
        <title>Genome- and Community-Level Interaction Insights into Carbon Utilization and Element Cycling Functions of Hydrothermarchaeota in Hydrothermal Sediment.</title>
        <authorList>
            <person name="Zhou Z."/>
            <person name="Liu Y."/>
            <person name="Xu W."/>
            <person name="Pan J."/>
            <person name="Luo Z.H."/>
            <person name="Li M."/>
        </authorList>
    </citation>
    <scope>NUCLEOTIDE SEQUENCE [LARGE SCALE GENOMIC DNA]</scope>
    <source>
        <strain evidence="2">SpSt-464</strain>
    </source>
</reference>
<feature type="domain" description="Peptidase M24" evidence="1">
    <location>
        <begin position="141"/>
        <end position="334"/>
    </location>
</feature>
<dbReference type="InterPro" id="IPR036005">
    <property type="entry name" value="Creatinase/aminopeptidase-like"/>
</dbReference>
<dbReference type="InterPro" id="IPR050659">
    <property type="entry name" value="Peptidase_M24B"/>
</dbReference>
<dbReference type="InterPro" id="IPR000994">
    <property type="entry name" value="Pept_M24"/>
</dbReference>
<dbReference type="Gene3D" id="3.90.230.10">
    <property type="entry name" value="Creatinase/methionine aminopeptidase superfamily"/>
    <property type="match status" value="1"/>
</dbReference>
<name>A0A7C3J5Q5_UNCW3</name>
<organism evidence="2">
    <name type="scientific">candidate division WOR-3 bacterium</name>
    <dbReference type="NCBI Taxonomy" id="2052148"/>
    <lineage>
        <taxon>Bacteria</taxon>
        <taxon>Bacteria division WOR-3</taxon>
    </lineage>
</organism>
<proteinExistence type="predicted"/>
<protein>
    <submittedName>
        <fullName evidence="2">M24 family metallopeptidase</fullName>
    </submittedName>
</protein>
<evidence type="ECO:0000259" key="1">
    <source>
        <dbReference type="Pfam" id="PF00557"/>
    </source>
</evidence>
<gene>
    <name evidence="2" type="ORF">ENS15_01970</name>
</gene>
<dbReference type="EMBL" id="DSTT01000002">
    <property type="protein sequence ID" value="HFK23409.1"/>
    <property type="molecule type" value="Genomic_DNA"/>
</dbReference>
<evidence type="ECO:0000313" key="2">
    <source>
        <dbReference type="EMBL" id="HFK23409.1"/>
    </source>
</evidence>
<sequence>MENKIKIIQNLLKEKEMIFIDDPEQVFDLLEKDLSFNYGEYDANLFIGKRKVYLIVDYLLYPEVKNIGSVELIKGDTLEYLKNGKLFVKEWFEILKGNGITRVGLVNTTFSFYFKDYVTFKFVSPSKTLGSFKSKNEMSKIIKIAQRMEKIFEKVEEMLKVGIKDVQLRNAVDLLIYEDGFKRYLPTYVGFDPKTIYPTLNGDILKNNRIVVLDIGIMKNGVGFSFSKSFPFGKLSKNKEKILKIAKDGIDVLFSSLLKNNSIKECEMGYREYLKSHKLEKMSLEYGFSYVSCAGTGEVNTFITERSVKNGEIFKLTSSIFLPSKYGVRFESLITKNGNGYEKIL</sequence>
<accession>A0A7C3J5Q5</accession>
<dbReference type="SUPFAM" id="SSF55920">
    <property type="entry name" value="Creatinase/aminopeptidase"/>
    <property type="match status" value="1"/>
</dbReference>
<comment type="caution">
    <text evidence="2">The sequence shown here is derived from an EMBL/GenBank/DDBJ whole genome shotgun (WGS) entry which is preliminary data.</text>
</comment>
<dbReference type="PANTHER" id="PTHR46112">
    <property type="entry name" value="AMINOPEPTIDASE"/>
    <property type="match status" value="1"/>
</dbReference>
<dbReference type="Pfam" id="PF00557">
    <property type="entry name" value="Peptidase_M24"/>
    <property type="match status" value="1"/>
</dbReference>